<geneLocation type="plasmid" evidence="2">
    <name>pNSL1</name>
</geneLocation>
<gene>
    <name evidence="2" type="ORF">LRS1606.85</name>
</gene>
<feature type="region of interest" description="Disordered" evidence="1">
    <location>
        <begin position="186"/>
        <end position="205"/>
    </location>
</feature>
<dbReference type="EMBL" id="KJ605395">
    <property type="protein sequence ID" value="AIU93519.1"/>
    <property type="molecule type" value="Genomic_DNA"/>
</dbReference>
<feature type="region of interest" description="Disordered" evidence="1">
    <location>
        <begin position="231"/>
        <end position="253"/>
    </location>
</feature>
<dbReference type="AlphaFoldDB" id="A0A097SPS2"/>
<sequence length="266" mass="28232">MRDYEKGNGAKRSVPTGPYFGGTLREGRNAEPPSSSPRATVGEEVVRGGLSVGDPSERSRTPASDRVGDRPGPVLSTSVGVDSPCESTVSGWDGPAPFCSGACRHVQPPTRRRARSVRGLPPGREPVGGLDAVLRSQHRRHVATEPAPGCAAVVGDADGIGHWWCSAMTVEPDAAAAAVGRVSQRGLHDGDCAESPHEDEQQQSDVEVHHGLSFRSGVVWCLWHRERVGTVTERGPGKGAPTPPARPSYPSRSRVSFLRKCAFTSH</sequence>
<evidence type="ECO:0000313" key="2">
    <source>
        <dbReference type="EMBL" id="AIU93519.1"/>
    </source>
</evidence>
<evidence type="ECO:0000256" key="1">
    <source>
        <dbReference type="SAM" id="MobiDB-lite"/>
    </source>
</evidence>
<protein>
    <submittedName>
        <fullName evidence="2">Uncharacterized protein</fullName>
    </submittedName>
</protein>
<feature type="region of interest" description="Disordered" evidence="1">
    <location>
        <begin position="110"/>
        <end position="129"/>
    </location>
</feature>
<proteinExistence type="predicted"/>
<accession>A0A097SPS2</accession>
<keyword evidence="2" id="KW-0614">Plasmid</keyword>
<feature type="region of interest" description="Disordered" evidence="1">
    <location>
        <begin position="1"/>
        <end position="82"/>
    </location>
</feature>
<name>A0A097SPS2_9NOCA</name>
<organism evidence="2">
    <name type="scientific">Rhodococcus sp. NS1</name>
    <dbReference type="NCBI Taxonomy" id="402236"/>
    <lineage>
        <taxon>Bacteria</taxon>
        <taxon>Bacillati</taxon>
        <taxon>Actinomycetota</taxon>
        <taxon>Actinomycetes</taxon>
        <taxon>Mycobacteriales</taxon>
        <taxon>Nocardiaceae</taxon>
        <taxon>Rhodococcus</taxon>
    </lineage>
</organism>
<reference evidence="2" key="1">
    <citation type="submission" date="2014-03" db="EMBL/GenBank/DDBJ databases">
        <authorList>
            <person name="Zhang G."/>
            <person name="Zhu L."/>
            <person name="Fang P."/>
        </authorList>
    </citation>
    <scope>NUCLEOTIDE SEQUENCE</scope>
    <source>
        <strain evidence="2">NS1</strain>
        <plasmid evidence="2">pNSL1</plasmid>
    </source>
</reference>